<dbReference type="Proteomes" id="UP000287651">
    <property type="component" value="Unassembled WGS sequence"/>
</dbReference>
<comment type="caution">
    <text evidence="1">The sequence shown here is derived from an EMBL/GenBank/DDBJ whole genome shotgun (WGS) entry which is preliminary data.</text>
</comment>
<gene>
    <name evidence="1" type="ORF">B296_00044745</name>
</gene>
<protein>
    <submittedName>
        <fullName evidence="1">Uncharacterized protein</fullName>
    </submittedName>
</protein>
<evidence type="ECO:0000313" key="1">
    <source>
        <dbReference type="EMBL" id="RRT60744.1"/>
    </source>
</evidence>
<reference evidence="1 2" key="1">
    <citation type="journal article" date="2014" name="Agronomy (Basel)">
        <title>A Draft Genome Sequence for Ensete ventricosum, the Drought-Tolerant Tree Against Hunger.</title>
        <authorList>
            <person name="Harrison J."/>
            <person name="Moore K.A."/>
            <person name="Paszkiewicz K."/>
            <person name="Jones T."/>
            <person name="Grant M."/>
            <person name="Ambacheew D."/>
            <person name="Muzemil S."/>
            <person name="Studholme D.J."/>
        </authorList>
    </citation>
    <scope>NUCLEOTIDE SEQUENCE [LARGE SCALE GENOMIC DNA]</scope>
</reference>
<sequence length="79" mass="8766">MRPHAARLGFWFARRSLGSKLLDESTTAAAVEISPLLCRFLCWFSDSSVEFRSLFMSCCSWTARRPGLLPGLAARLGVS</sequence>
<evidence type="ECO:0000313" key="2">
    <source>
        <dbReference type="Proteomes" id="UP000287651"/>
    </source>
</evidence>
<proteinExistence type="predicted"/>
<organism evidence="1 2">
    <name type="scientific">Ensete ventricosum</name>
    <name type="common">Abyssinian banana</name>
    <name type="synonym">Musa ensete</name>
    <dbReference type="NCBI Taxonomy" id="4639"/>
    <lineage>
        <taxon>Eukaryota</taxon>
        <taxon>Viridiplantae</taxon>
        <taxon>Streptophyta</taxon>
        <taxon>Embryophyta</taxon>
        <taxon>Tracheophyta</taxon>
        <taxon>Spermatophyta</taxon>
        <taxon>Magnoliopsida</taxon>
        <taxon>Liliopsida</taxon>
        <taxon>Zingiberales</taxon>
        <taxon>Musaceae</taxon>
        <taxon>Ensete</taxon>
    </lineage>
</organism>
<dbReference type="AlphaFoldDB" id="A0A426Z9U9"/>
<name>A0A426Z9U9_ENSVE</name>
<accession>A0A426Z9U9</accession>
<dbReference type="EMBL" id="AMZH03007660">
    <property type="protein sequence ID" value="RRT60744.1"/>
    <property type="molecule type" value="Genomic_DNA"/>
</dbReference>